<sequence>MKENGQLSMFDGAFGRYILPGIILQSVLIGGGFATGREIVEYGAKFGALGWLGGIGIFIGFTVMAILSFELARMFQAYDYRSLLKKLIGKAWFLYDIIYLLLAVLIIAVMASATGEILHNTLGLNYWVGVVGITFIVGLLNFFGAGLIERFKTLGTMALFAGYIIFGVIVISATWGDAKDVLASGNTSFMEENVSIFAVLWSGILYVGYNLAVYPAALFSIRRQKSRKESVTAGLIAGILMTVPWFLTYIAILGFYPSEEVLGASVPWLVMLDGIAGGWVVILFGIVVGWTLIETATGMIHAFIERVNHHMEEKSNHHLSGVQSGLIAVGALVLAVIFAQVGIIDLIAKGYTMMAYGMIAVYAVPMLTIGIYHIFKGKENIKEASSLKI</sequence>
<evidence type="ECO:0000313" key="3">
    <source>
        <dbReference type="Proteomes" id="UP000294650"/>
    </source>
</evidence>
<dbReference type="InterPro" id="IPR038728">
    <property type="entry name" value="YkvI-like"/>
</dbReference>
<feature type="transmembrane region" description="Helical" evidence="1">
    <location>
        <begin position="126"/>
        <end position="147"/>
    </location>
</feature>
<keyword evidence="1" id="KW-0472">Membrane</keyword>
<feature type="transmembrane region" description="Helical" evidence="1">
    <location>
        <begin position="154"/>
        <end position="176"/>
    </location>
</feature>
<feature type="transmembrane region" description="Helical" evidence="1">
    <location>
        <begin position="48"/>
        <end position="72"/>
    </location>
</feature>
<feature type="transmembrane region" description="Helical" evidence="1">
    <location>
        <begin position="17"/>
        <end position="36"/>
    </location>
</feature>
<feature type="transmembrane region" description="Helical" evidence="1">
    <location>
        <begin position="325"/>
        <end position="348"/>
    </location>
</feature>
<keyword evidence="3" id="KW-1185">Reference proteome</keyword>
<feature type="transmembrane region" description="Helical" evidence="1">
    <location>
        <begin position="93"/>
        <end position="114"/>
    </location>
</feature>
<dbReference type="AlphaFoldDB" id="A0A4V6NZW6"/>
<organism evidence="2 3">
    <name type="scientific">Melghiribacillus thermohalophilus</name>
    <dbReference type="NCBI Taxonomy" id="1324956"/>
    <lineage>
        <taxon>Bacteria</taxon>
        <taxon>Bacillati</taxon>
        <taxon>Bacillota</taxon>
        <taxon>Bacilli</taxon>
        <taxon>Bacillales</taxon>
        <taxon>Bacillaceae</taxon>
        <taxon>Melghiribacillus</taxon>
    </lineage>
</organism>
<keyword evidence="1" id="KW-1133">Transmembrane helix</keyword>
<dbReference type="EMBL" id="SMAN01000018">
    <property type="protein sequence ID" value="TCT19382.1"/>
    <property type="molecule type" value="Genomic_DNA"/>
</dbReference>
<feature type="transmembrane region" description="Helical" evidence="1">
    <location>
        <begin position="354"/>
        <end position="375"/>
    </location>
</feature>
<feature type="transmembrane region" description="Helical" evidence="1">
    <location>
        <begin position="196"/>
        <end position="219"/>
    </location>
</feature>
<comment type="caution">
    <text evidence="2">The sequence shown here is derived from an EMBL/GenBank/DDBJ whole genome shotgun (WGS) entry which is preliminary data.</text>
</comment>
<dbReference type="Proteomes" id="UP000294650">
    <property type="component" value="Unassembled WGS sequence"/>
</dbReference>
<feature type="transmembrane region" description="Helical" evidence="1">
    <location>
        <begin position="231"/>
        <end position="256"/>
    </location>
</feature>
<evidence type="ECO:0000256" key="1">
    <source>
        <dbReference type="SAM" id="Phobius"/>
    </source>
</evidence>
<accession>A0A4V6NZW6</accession>
<dbReference type="RefSeq" id="WP_207902582.1">
    <property type="nucleotide sequence ID" value="NZ_SMAN01000018.1"/>
</dbReference>
<name>A0A4V6NZW6_9BACI</name>
<keyword evidence="1" id="KW-0812">Transmembrane</keyword>
<gene>
    <name evidence="2" type="ORF">EDD68_11867</name>
</gene>
<dbReference type="PANTHER" id="PTHR37814:SF1">
    <property type="entry name" value="MEMBRANE PROTEIN"/>
    <property type="match status" value="1"/>
</dbReference>
<evidence type="ECO:0000313" key="2">
    <source>
        <dbReference type="EMBL" id="TCT19382.1"/>
    </source>
</evidence>
<dbReference type="PANTHER" id="PTHR37814">
    <property type="entry name" value="CONSERVED MEMBRANE PROTEIN"/>
    <property type="match status" value="1"/>
</dbReference>
<feature type="transmembrane region" description="Helical" evidence="1">
    <location>
        <begin position="276"/>
        <end position="304"/>
    </location>
</feature>
<reference evidence="2 3" key="1">
    <citation type="submission" date="2019-03" db="EMBL/GenBank/DDBJ databases">
        <title>Genomic Encyclopedia of Type Strains, Phase IV (KMG-IV): sequencing the most valuable type-strain genomes for metagenomic binning, comparative biology and taxonomic classification.</title>
        <authorList>
            <person name="Goeker M."/>
        </authorList>
    </citation>
    <scope>NUCLEOTIDE SEQUENCE [LARGE SCALE GENOMIC DNA]</scope>
    <source>
        <strain evidence="2 3">DSM 25894</strain>
    </source>
</reference>
<proteinExistence type="predicted"/>
<protein>
    <submittedName>
        <fullName evidence="2">Putative membrane protein YkvI</fullName>
    </submittedName>
</protein>